<gene>
    <name evidence="1" type="ORF">XM38_037990</name>
</gene>
<evidence type="ECO:0000313" key="1">
    <source>
        <dbReference type="EMBL" id="ASC72839.1"/>
    </source>
</evidence>
<name>A0A1Z3HR87_9CYAN</name>
<accession>A0A1Z3HR87</accession>
<evidence type="ECO:0008006" key="3">
    <source>
        <dbReference type="Google" id="ProtNLM"/>
    </source>
</evidence>
<evidence type="ECO:0000313" key="2">
    <source>
        <dbReference type="Proteomes" id="UP000191901"/>
    </source>
</evidence>
<dbReference type="EMBL" id="CP021983">
    <property type="protein sequence ID" value="ASC72839.1"/>
    <property type="molecule type" value="Genomic_DNA"/>
</dbReference>
<dbReference type="OrthoDB" id="8557083at2"/>
<organism evidence="1 2">
    <name type="scientific">Halomicronema hongdechloris C2206</name>
    <dbReference type="NCBI Taxonomy" id="1641165"/>
    <lineage>
        <taxon>Bacteria</taxon>
        <taxon>Bacillati</taxon>
        <taxon>Cyanobacteriota</taxon>
        <taxon>Cyanophyceae</taxon>
        <taxon>Nodosilineales</taxon>
        <taxon>Nodosilineaceae</taxon>
        <taxon>Halomicronema</taxon>
    </lineage>
</organism>
<dbReference type="InterPro" id="IPR027417">
    <property type="entry name" value="P-loop_NTPase"/>
</dbReference>
<dbReference type="KEGG" id="hhg:XM38_037990"/>
<reference evidence="1 2" key="1">
    <citation type="journal article" date="2016" name="Biochim. Biophys. Acta">
        <title>Characterization of red-shifted phycobilisomes isolated from the chlorophyll f-containing cyanobacterium Halomicronema hongdechloris.</title>
        <authorList>
            <person name="Li Y."/>
            <person name="Lin Y."/>
            <person name="Garvey C.J."/>
            <person name="Birch D."/>
            <person name="Corkery R.W."/>
            <person name="Loughlin P.C."/>
            <person name="Scheer H."/>
            <person name="Willows R.D."/>
            <person name="Chen M."/>
        </authorList>
    </citation>
    <scope>NUCLEOTIDE SEQUENCE [LARGE SCALE GENOMIC DNA]</scope>
    <source>
        <strain evidence="1 2">C2206</strain>
    </source>
</reference>
<keyword evidence="2" id="KW-1185">Reference proteome</keyword>
<dbReference type="AlphaFoldDB" id="A0A1Z3HR87"/>
<dbReference type="SUPFAM" id="SSF52540">
    <property type="entry name" value="P-loop containing nucleoside triphosphate hydrolases"/>
    <property type="match status" value="1"/>
</dbReference>
<sequence>MVLEVHPPREQLRRGKNEVVQRYFRWRIQGNPDPYRVLGRGRPYKILLVLGHMRSGSSLLTHILNANPAILGYGETHLKYRTEADFKRLLQRVYWRGQEFRTLQDLGNLCMPHDYVMDKLLHTNKILDGQILCSSQVYALFLLREPQRSLASILALKAHLSPEQVLAYYQERLATLVEYGRLINDTHRMLLLTHADLIHRTDAVFVALQRVLQTPTGFSERYEVLKTTGQRGVGDSEGNITAGRIVRIQRPLQQTLPSAIIHQGQIAFQQCCQQLSSLCTGVDGV</sequence>
<protein>
    <recommendedName>
        <fullName evidence="3">Sulfotransferase family protein</fullName>
    </recommendedName>
</protein>
<proteinExistence type="predicted"/>
<dbReference type="Proteomes" id="UP000191901">
    <property type="component" value="Chromosome"/>
</dbReference>
<dbReference type="Gene3D" id="3.40.50.300">
    <property type="entry name" value="P-loop containing nucleotide triphosphate hydrolases"/>
    <property type="match status" value="1"/>
</dbReference>
<dbReference type="RefSeq" id="WP_080806932.1">
    <property type="nucleotide sequence ID" value="NZ_CP021983.2"/>
</dbReference>